<comment type="caution">
    <text evidence="2">The sequence shown here is derived from an EMBL/GenBank/DDBJ whole genome shotgun (WGS) entry which is preliminary data.</text>
</comment>
<dbReference type="Proteomes" id="UP000037035">
    <property type="component" value="Unassembled WGS sequence"/>
</dbReference>
<sequence length="434" mass="51437">MFSSLKQFFLYFLIMISTIVPDRCFQILLNIYSNPSITLKLLVISELYQDANIEEIDDSKYFFFMLVRSFRYFDSCNSVQYWLRYTWVQLNVLEHMKKSYLIFHLFLSSNFWDPLGTTQQVIEVIRRFQMSKKSFLFWKRYTWVVLIIQVLQVKTRFKISKKNLLMLEKVVLTFEIFSLPLVLAEPPNWISASTRGNDMIPNTFGIFSLPQVLAEIHLGAIFFTLCIHPNVTQQVIGIEGGQHRSTIWIDVSFGYEVDVSRFEAKGMLWKVYKMCKSMHSKLQYIIIKIFELHFFRNCKNVCHFMILCCNFDRGRETGWCLYLNVCHVVPNLYLDTSPKPFYIPFLRYFMFHFDIVISKTKVAPWPKFAEVKLEKGAQDLRNSPQKYGNVLVLFFSVTGWICIKQRVYISSRILQRFEGFLKDRKLSQRLSSVS</sequence>
<feature type="chain" id="PRO_5005568676" evidence="1">
    <location>
        <begin position="25"/>
        <end position="434"/>
    </location>
</feature>
<accession>A0A0L6VT67</accession>
<feature type="signal peptide" evidence="1">
    <location>
        <begin position="1"/>
        <end position="24"/>
    </location>
</feature>
<organism evidence="2 3">
    <name type="scientific">Puccinia sorghi</name>
    <dbReference type="NCBI Taxonomy" id="27349"/>
    <lineage>
        <taxon>Eukaryota</taxon>
        <taxon>Fungi</taxon>
        <taxon>Dikarya</taxon>
        <taxon>Basidiomycota</taxon>
        <taxon>Pucciniomycotina</taxon>
        <taxon>Pucciniomycetes</taxon>
        <taxon>Pucciniales</taxon>
        <taxon>Pucciniaceae</taxon>
        <taxon>Puccinia</taxon>
    </lineage>
</organism>
<keyword evidence="3" id="KW-1185">Reference proteome</keyword>
<reference evidence="2 3" key="1">
    <citation type="submission" date="2015-08" db="EMBL/GenBank/DDBJ databases">
        <title>Next Generation Sequencing and Analysis of the Genome of Puccinia sorghi L Schw, the Causal Agent of Maize Common Rust.</title>
        <authorList>
            <person name="Rochi L."/>
            <person name="Burguener G."/>
            <person name="Darino M."/>
            <person name="Turjanski A."/>
            <person name="Kreff E."/>
            <person name="Dieguez M.J."/>
            <person name="Sacco F."/>
        </authorList>
    </citation>
    <scope>NUCLEOTIDE SEQUENCE [LARGE SCALE GENOMIC DNA]</scope>
    <source>
        <strain evidence="2 3">RO10H11247</strain>
    </source>
</reference>
<name>A0A0L6VT67_9BASI</name>
<evidence type="ECO:0000313" key="2">
    <source>
        <dbReference type="EMBL" id="KNZ63884.1"/>
    </source>
</evidence>
<keyword evidence="1" id="KW-0732">Signal</keyword>
<dbReference type="EMBL" id="LAVV01000987">
    <property type="protein sequence ID" value="KNZ63884.1"/>
    <property type="molecule type" value="Genomic_DNA"/>
</dbReference>
<protein>
    <submittedName>
        <fullName evidence="2">Putative signal peptide protein</fullName>
    </submittedName>
</protein>
<proteinExistence type="predicted"/>
<evidence type="ECO:0000256" key="1">
    <source>
        <dbReference type="SAM" id="SignalP"/>
    </source>
</evidence>
<gene>
    <name evidence="2" type="ORF">VP01_1088g1</name>
</gene>
<dbReference type="VEuPathDB" id="FungiDB:VP01_1088g1"/>
<dbReference type="AlphaFoldDB" id="A0A0L6VT67"/>
<evidence type="ECO:0000313" key="3">
    <source>
        <dbReference type="Proteomes" id="UP000037035"/>
    </source>
</evidence>